<dbReference type="VEuPathDB" id="FungiDB:JI435_091300"/>
<protein>
    <recommendedName>
        <fullName evidence="4">Xylanolytic transcriptional activator regulatory domain-containing protein</fullName>
    </recommendedName>
</protein>
<comment type="subcellular location">
    <subcellularLocation>
        <location evidence="1">Nucleus</location>
    </subcellularLocation>
</comment>
<dbReference type="CDD" id="cd12148">
    <property type="entry name" value="fungal_TF_MHR"/>
    <property type="match status" value="1"/>
</dbReference>
<sequence>MHTPAVAGRISKPSTTGNGKITKNSDVQSRLDRLELLLEKAVAGHGGTSQASVRSSADFERRAQDVHTEPSPNSQTSAGQGMTADEGEGVLLIDQGSAQFVSSLHFALLADEIQDIKAILGEKSDAEKKEVPQNSLVDLLSLGRAGIGSSLPQLLPNNQEFRDTLLDVYFANVDPMVRVTHKGTVTRKFASYNSETRPIAFAIYFSAINSLPPQVVENKFRETKATLLDRFQLGVEISLSRENYLTSSSLEIFQGFVLWLTCITREEDMGKAWVLLGTAFRIALNQGLHRDPSLFPKGSMDAVTIESRRRMWHQLSHLEFRAAECKGQEPSITEDFYTTLLPRNIDDEDLVDGASPGPSPYDAEKCTVITFQLVRFLGMRCLRRIVQCTYRLERRMLDSGLHGTSRPDPAEELQNLYEQIKVMLEEFHEESFRKYLRYCRPEVPMQRMCLGLASLLEWRCYLLFWLRMPRAYRDVVFSNEIRKSIFEKSVNCIETINGAAADVHAARFQWHIGGIASFQAIMHVLSELRNPLFDTPDRQRALRALQMSRLLRENNGAKAWQAVRNMIDRAISEHNSSAPDSYASPPLEDPSNDKFRVFPAMGAIPSYAIQVSSGTYTPDPITTDPQQVQPDPDLLPPMQQHQSMQNTEPDPVQNLVQPNWDDFNLNNIINMAGDIEPAPGILPDFDFGFWGDPFNYENEPAAIPVEGSYFPTWPA</sequence>
<dbReference type="GO" id="GO:0008270">
    <property type="term" value="F:zinc ion binding"/>
    <property type="evidence" value="ECO:0007669"/>
    <property type="project" value="InterPro"/>
</dbReference>
<feature type="region of interest" description="Disordered" evidence="3">
    <location>
        <begin position="1"/>
        <end position="26"/>
    </location>
</feature>
<dbReference type="OrthoDB" id="424974at2759"/>
<dbReference type="PANTHER" id="PTHR31001:SF77">
    <property type="entry name" value="TRANSCRIPTION FACTOR, PUTATIVE (AFU_ORTHOLOGUE AFUA_3G12940)-RELATED"/>
    <property type="match status" value="1"/>
</dbReference>
<dbReference type="InterPro" id="IPR050613">
    <property type="entry name" value="Sec_Metabolite_Reg"/>
</dbReference>
<evidence type="ECO:0000256" key="2">
    <source>
        <dbReference type="ARBA" id="ARBA00023242"/>
    </source>
</evidence>
<dbReference type="GO" id="GO:0003677">
    <property type="term" value="F:DNA binding"/>
    <property type="evidence" value="ECO:0007669"/>
    <property type="project" value="InterPro"/>
</dbReference>
<dbReference type="Proteomes" id="UP000663193">
    <property type="component" value="Chromosome 11"/>
</dbReference>
<dbReference type="Pfam" id="PF04082">
    <property type="entry name" value="Fungal_trans"/>
    <property type="match status" value="1"/>
</dbReference>
<gene>
    <name evidence="5" type="ORF">JI435_091300</name>
</gene>
<reference evidence="6" key="1">
    <citation type="journal article" date="2021" name="BMC Genomics">
        <title>Chromosome-level genome assembly and manually-curated proteome of model necrotroph Parastagonospora nodorum Sn15 reveals a genome-wide trove of candidate effector homologs, and redundancy of virulence-related functions within an accessory chromosome.</title>
        <authorList>
            <person name="Bertazzoni S."/>
            <person name="Jones D.A.B."/>
            <person name="Phan H.T."/>
            <person name="Tan K.-C."/>
            <person name="Hane J.K."/>
        </authorList>
    </citation>
    <scope>NUCLEOTIDE SEQUENCE [LARGE SCALE GENOMIC DNA]</scope>
    <source>
        <strain evidence="6">SN15 / ATCC MYA-4574 / FGSC 10173)</strain>
    </source>
</reference>
<name>A0A7U2I3M8_PHANO</name>
<evidence type="ECO:0000256" key="3">
    <source>
        <dbReference type="SAM" id="MobiDB-lite"/>
    </source>
</evidence>
<dbReference type="GO" id="GO:0006351">
    <property type="term" value="P:DNA-templated transcription"/>
    <property type="evidence" value="ECO:0007669"/>
    <property type="project" value="InterPro"/>
</dbReference>
<feature type="compositionally biased region" description="Basic and acidic residues" evidence="3">
    <location>
        <begin position="57"/>
        <end position="68"/>
    </location>
</feature>
<keyword evidence="2" id="KW-0539">Nucleus</keyword>
<evidence type="ECO:0000256" key="1">
    <source>
        <dbReference type="ARBA" id="ARBA00004123"/>
    </source>
</evidence>
<dbReference type="PANTHER" id="PTHR31001">
    <property type="entry name" value="UNCHARACTERIZED TRANSCRIPTIONAL REGULATORY PROTEIN"/>
    <property type="match status" value="1"/>
</dbReference>
<dbReference type="InterPro" id="IPR007219">
    <property type="entry name" value="XnlR_reg_dom"/>
</dbReference>
<feature type="region of interest" description="Disordered" evidence="3">
    <location>
        <begin position="43"/>
        <end position="82"/>
    </location>
</feature>
<feature type="compositionally biased region" description="Polar residues" evidence="3">
    <location>
        <begin position="12"/>
        <end position="26"/>
    </location>
</feature>
<dbReference type="GO" id="GO:0005634">
    <property type="term" value="C:nucleus"/>
    <property type="evidence" value="ECO:0007669"/>
    <property type="project" value="UniProtKB-SubCell"/>
</dbReference>
<dbReference type="EMBL" id="CP069033">
    <property type="protein sequence ID" value="QRD00574.1"/>
    <property type="molecule type" value="Genomic_DNA"/>
</dbReference>
<keyword evidence="6" id="KW-1185">Reference proteome</keyword>
<dbReference type="SMART" id="SM00906">
    <property type="entry name" value="Fungal_trans"/>
    <property type="match status" value="1"/>
</dbReference>
<evidence type="ECO:0000313" key="6">
    <source>
        <dbReference type="Proteomes" id="UP000663193"/>
    </source>
</evidence>
<feature type="domain" description="Xylanolytic transcriptional activator regulatory" evidence="4">
    <location>
        <begin position="272"/>
        <end position="348"/>
    </location>
</feature>
<feature type="compositionally biased region" description="Polar residues" evidence="3">
    <location>
        <begin position="70"/>
        <end position="80"/>
    </location>
</feature>
<evidence type="ECO:0000259" key="4">
    <source>
        <dbReference type="SMART" id="SM00906"/>
    </source>
</evidence>
<evidence type="ECO:0000313" key="5">
    <source>
        <dbReference type="EMBL" id="QRD00574.1"/>
    </source>
</evidence>
<dbReference type="AlphaFoldDB" id="A0A7U2I3M8"/>
<organism evidence="5 6">
    <name type="scientific">Phaeosphaeria nodorum (strain SN15 / ATCC MYA-4574 / FGSC 10173)</name>
    <name type="common">Glume blotch fungus</name>
    <name type="synonym">Parastagonospora nodorum</name>
    <dbReference type="NCBI Taxonomy" id="321614"/>
    <lineage>
        <taxon>Eukaryota</taxon>
        <taxon>Fungi</taxon>
        <taxon>Dikarya</taxon>
        <taxon>Ascomycota</taxon>
        <taxon>Pezizomycotina</taxon>
        <taxon>Dothideomycetes</taxon>
        <taxon>Pleosporomycetidae</taxon>
        <taxon>Pleosporales</taxon>
        <taxon>Pleosporineae</taxon>
        <taxon>Phaeosphaeriaceae</taxon>
        <taxon>Parastagonospora</taxon>
    </lineage>
</organism>
<proteinExistence type="predicted"/>
<accession>A0A7U2I3M8</accession>